<dbReference type="Gene3D" id="3.30.540.10">
    <property type="entry name" value="Fructose-1,6-Bisphosphatase, subunit A, domain 1"/>
    <property type="match status" value="1"/>
</dbReference>
<organism evidence="9 10">
    <name type="scientific">Desulfurispira natronophila</name>
    <dbReference type="NCBI Taxonomy" id="682562"/>
    <lineage>
        <taxon>Bacteria</taxon>
        <taxon>Pseudomonadati</taxon>
        <taxon>Chrysiogenota</taxon>
        <taxon>Chrysiogenia</taxon>
        <taxon>Chrysiogenales</taxon>
        <taxon>Chrysiogenaceae</taxon>
        <taxon>Desulfurispira</taxon>
    </lineage>
</organism>
<keyword evidence="5 8" id="KW-0378">Hydrolase</keyword>
<dbReference type="InterPro" id="IPR033942">
    <property type="entry name" value="IMPase"/>
</dbReference>
<evidence type="ECO:0000256" key="8">
    <source>
        <dbReference type="RuleBase" id="RU364068"/>
    </source>
</evidence>
<dbReference type="FunFam" id="3.40.190.80:FF:000002">
    <property type="entry name" value="Inositol-1-monophosphatase"/>
    <property type="match status" value="1"/>
</dbReference>
<dbReference type="SUPFAM" id="SSF56655">
    <property type="entry name" value="Carbohydrate phosphatase"/>
    <property type="match status" value="1"/>
</dbReference>
<evidence type="ECO:0000256" key="3">
    <source>
        <dbReference type="ARBA" id="ARBA00009759"/>
    </source>
</evidence>
<dbReference type="EMBL" id="JACHID010000001">
    <property type="protein sequence ID" value="MBB5021011.1"/>
    <property type="molecule type" value="Genomic_DNA"/>
</dbReference>
<keyword evidence="6 7" id="KW-0460">Magnesium</keyword>
<dbReference type="GO" id="GO:0006020">
    <property type="term" value="P:inositol metabolic process"/>
    <property type="evidence" value="ECO:0007669"/>
    <property type="project" value="TreeGrafter"/>
</dbReference>
<comment type="catalytic activity">
    <reaction evidence="1 8">
        <text>a myo-inositol phosphate + H2O = myo-inositol + phosphate</text>
        <dbReference type="Rhea" id="RHEA:24056"/>
        <dbReference type="ChEBI" id="CHEBI:15377"/>
        <dbReference type="ChEBI" id="CHEBI:17268"/>
        <dbReference type="ChEBI" id="CHEBI:43474"/>
        <dbReference type="ChEBI" id="CHEBI:84139"/>
        <dbReference type="EC" id="3.1.3.25"/>
    </reaction>
</comment>
<evidence type="ECO:0000256" key="2">
    <source>
        <dbReference type="ARBA" id="ARBA00001946"/>
    </source>
</evidence>
<keyword evidence="4 7" id="KW-0479">Metal-binding</keyword>
<accession>A0A7W7Y2R3</accession>
<evidence type="ECO:0000256" key="7">
    <source>
        <dbReference type="PIRSR" id="PIRSR600760-2"/>
    </source>
</evidence>
<dbReference type="PANTHER" id="PTHR20854">
    <property type="entry name" value="INOSITOL MONOPHOSPHATASE"/>
    <property type="match status" value="1"/>
</dbReference>
<gene>
    <name evidence="9" type="ORF">HNR37_000314</name>
</gene>
<dbReference type="CDD" id="cd01639">
    <property type="entry name" value="IMPase"/>
    <property type="match status" value="1"/>
</dbReference>
<comment type="caution">
    <text evidence="9">The sequence shown here is derived from an EMBL/GenBank/DDBJ whole genome shotgun (WGS) entry which is preliminary data.</text>
</comment>
<proteinExistence type="inferred from homology"/>
<dbReference type="GO" id="GO:0046854">
    <property type="term" value="P:phosphatidylinositol phosphate biosynthetic process"/>
    <property type="evidence" value="ECO:0007669"/>
    <property type="project" value="InterPro"/>
</dbReference>
<dbReference type="Proteomes" id="UP000528322">
    <property type="component" value="Unassembled WGS sequence"/>
</dbReference>
<dbReference type="PANTHER" id="PTHR20854:SF4">
    <property type="entry name" value="INOSITOL-1-MONOPHOSPHATASE-RELATED"/>
    <property type="match status" value="1"/>
</dbReference>
<dbReference type="EC" id="3.1.3.25" evidence="8"/>
<dbReference type="InterPro" id="IPR000760">
    <property type="entry name" value="Inositol_monophosphatase-like"/>
</dbReference>
<dbReference type="RefSeq" id="WP_183728832.1">
    <property type="nucleotide sequence ID" value="NZ_JACHID010000001.1"/>
</dbReference>
<dbReference type="Gene3D" id="3.40.190.80">
    <property type="match status" value="1"/>
</dbReference>
<protein>
    <recommendedName>
        <fullName evidence="8">Inositol-1-monophosphatase</fullName>
        <ecNumber evidence="8">3.1.3.25</ecNumber>
    </recommendedName>
</protein>
<name>A0A7W7Y2R3_9BACT</name>
<keyword evidence="10" id="KW-1185">Reference proteome</keyword>
<evidence type="ECO:0000256" key="5">
    <source>
        <dbReference type="ARBA" id="ARBA00022801"/>
    </source>
</evidence>
<dbReference type="FunFam" id="3.30.540.10:FF:000003">
    <property type="entry name" value="Inositol-1-monophosphatase"/>
    <property type="match status" value="1"/>
</dbReference>
<dbReference type="PRINTS" id="PR00377">
    <property type="entry name" value="IMPHPHTASES"/>
</dbReference>
<dbReference type="AlphaFoldDB" id="A0A7W7Y2R3"/>
<evidence type="ECO:0000313" key="9">
    <source>
        <dbReference type="EMBL" id="MBB5021011.1"/>
    </source>
</evidence>
<feature type="binding site" evidence="7">
    <location>
        <position position="66"/>
    </location>
    <ligand>
        <name>Mg(2+)</name>
        <dbReference type="ChEBI" id="CHEBI:18420"/>
        <label>1</label>
        <note>catalytic</note>
    </ligand>
</feature>
<dbReference type="PROSITE" id="PS00630">
    <property type="entry name" value="IMP_2"/>
    <property type="match status" value="1"/>
</dbReference>
<dbReference type="InterPro" id="IPR020550">
    <property type="entry name" value="Inositol_monophosphatase_CS"/>
</dbReference>
<sequence length="261" mass="28784">MQDNLGIQTIDLIWQAGHIIRQYTGANKDIRHKSERDLVTAADLAVEQFLVEHLSALYPEYTLVAEESAVISNNAIPQRALYIDPIDGTTNFAHDFPFVAISVGAYRDGKGEWGIVYNPYSDELYSASSGEGAFLNGNHISVSNTDKLSNSLIGTGFPYDVIRSQRRQQVLSTMDAVMQQTRGIRRCGSAALDLCYVARGVFEGFYEWGLKPWDIAAGAIIVQEAGGSVSDMFYHAHNLYTDGILASNGILHQDLISLMQE</sequence>
<evidence type="ECO:0000256" key="6">
    <source>
        <dbReference type="ARBA" id="ARBA00022842"/>
    </source>
</evidence>
<evidence type="ECO:0000256" key="1">
    <source>
        <dbReference type="ARBA" id="ARBA00001033"/>
    </source>
</evidence>
<dbReference type="GO" id="GO:0008934">
    <property type="term" value="F:inositol monophosphate 1-phosphatase activity"/>
    <property type="evidence" value="ECO:0007669"/>
    <property type="project" value="InterPro"/>
</dbReference>
<dbReference type="GO" id="GO:0046872">
    <property type="term" value="F:metal ion binding"/>
    <property type="evidence" value="ECO:0007669"/>
    <property type="project" value="UniProtKB-KW"/>
</dbReference>
<feature type="binding site" evidence="7">
    <location>
        <position position="87"/>
    </location>
    <ligand>
        <name>Mg(2+)</name>
        <dbReference type="ChEBI" id="CHEBI:18420"/>
        <label>1</label>
        <note>catalytic</note>
    </ligand>
</feature>
<comment type="cofactor">
    <cofactor evidence="2 7 8">
        <name>Mg(2+)</name>
        <dbReference type="ChEBI" id="CHEBI:18420"/>
    </cofactor>
</comment>
<reference evidence="9 10" key="1">
    <citation type="submission" date="2020-08" db="EMBL/GenBank/DDBJ databases">
        <title>Genomic Encyclopedia of Type Strains, Phase IV (KMG-IV): sequencing the most valuable type-strain genomes for metagenomic binning, comparative biology and taxonomic classification.</title>
        <authorList>
            <person name="Goeker M."/>
        </authorList>
    </citation>
    <scope>NUCLEOTIDE SEQUENCE [LARGE SCALE GENOMIC DNA]</scope>
    <source>
        <strain evidence="9 10">DSM 22071</strain>
    </source>
</reference>
<comment type="similarity">
    <text evidence="3 8">Belongs to the inositol monophosphatase superfamily.</text>
</comment>
<evidence type="ECO:0000256" key="4">
    <source>
        <dbReference type="ARBA" id="ARBA00022723"/>
    </source>
</evidence>
<dbReference type="GO" id="GO:0007165">
    <property type="term" value="P:signal transduction"/>
    <property type="evidence" value="ECO:0007669"/>
    <property type="project" value="TreeGrafter"/>
</dbReference>
<feature type="binding site" evidence="7">
    <location>
        <position position="214"/>
    </location>
    <ligand>
        <name>Mg(2+)</name>
        <dbReference type="ChEBI" id="CHEBI:18420"/>
        <label>1</label>
        <note>catalytic</note>
    </ligand>
</feature>
<evidence type="ECO:0000313" key="10">
    <source>
        <dbReference type="Proteomes" id="UP000528322"/>
    </source>
</evidence>
<feature type="binding site" evidence="7">
    <location>
        <position position="86"/>
    </location>
    <ligand>
        <name>Mg(2+)</name>
        <dbReference type="ChEBI" id="CHEBI:18420"/>
        <label>1</label>
        <note>catalytic</note>
    </ligand>
</feature>
<dbReference type="Pfam" id="PF00459">
    <property type="entry name" value="Inositol_P"/>
    <property type="match status" value="1"/>
</dbReference>
<feature type="binding site" evidence="7">
    <location>
        <position position="84"/>
    </location>
    <ligand>
        <name>Mg(2+)</name>
        <dbReference type="ChEBI" id="CHEBI:18420"/>
        <label>1</label>
        <note>catalytic</note>
    </ligand>
</feature>